<sequence>MDSSKPLWSSQHFKAVYTVYFLLKAPVHLLLLSVAYIVKPLRPLPAWSVKDNVQAAMARMLFSFCSAIQSQRPVYTVPQKAQGRHARVDPTPAVYFKGALAASDLVKPAAVDAIWFPSPPSSDPAEVAKQKVVLHLPGGAFVLAFSHESSGRPIANMLNKQFKAERIVWAQYRLFGTPGTCFPARFRTPLPSTTTSYR</sequence>
<accession>A0A194VZT4</accession>
<dbReference type="OrthoDB" id="2152029at2759"/>
<keyword evidence="3" id="KW-1185">Reference proteome</keyword>
<gene>
    <name evidence="2" type="ORF">VM1G_05308</name>
</gene>
<proteinExistence type="predicted"/>
<keyword evidence="1" id="KW-0472">Membrane</keyword>
<keyword evidence="1" id="KW-1133">Transmembrane helix</keyword>
<evidence type="ECO:0000313" key="2">
    <source>
        <dbReference type="EMBL" id="KUI69527.1"/>
    </source>
</evidence>
<reference evidence="2" key="1">
    <citation type="submission" date="2014-12" db="EMBL/GenBank/DDBJ databases">
        <title>Genome Sequence of Valsa Canker Pathogens Uncovers a Specific Adaption of Colonization on Woody Bark.</title>
        <authorList>
            <person name="Yin Z."/>
            <person name="Liu H."/>
            <person name="Gao X."/>
            <person name="Li Z."/>
            <person name="Song N."/>
            <person name="Ke X."/>
            <person name="Dai Q."/>
            <person name="Wu Y."/>
            <person name="Sun Y."/>
            <person name="Xu J.-R."/>
            <person name="Kang Z.K."/>
            <person name="Wang L."/>
            <person name="Huang L."/>
        </authorList>
    </citation>
    <scope>NUCLEOTIDE SEQUENCE [LARGE SCALE GENOMIC DNA]</scope>
    <source>
        <strain evidence="2">03-8</strain>
    </source>
</reference>
<evidence type="ECO:0000256" key="1">
    <source>
        <dbReference type="SAM" id="Phobius"/>
    </source>
</evidence>
<feature type="transmembrane region" description="Helical" evidence="1">
    <location>
        <begin position="15"/>
        <end position="38"/>
    </location>
</feature>
<organism evidence="2 3">
    <name type="scientific">Cytospora mali</name>
    <name type="common">Apple Valsa canker fungus</name>
    <name type="synonym">Valsa mali</name>
    <dbReference type="NCBI Taxonomy" id="578113"/>
    <lineage>
        <taxon>Eukaryota</taxon>
        <taxon>Fungi</taxon>
        <taxon>Dikarya</taxon>
        <taxon>Ascomycota</taxon>
        <taxon>Pezizomycotina</taxon>
        <taxon>Sordariomycetes</taxon>
        <taxon>Sordariomycetidae</taxon>
        <taxon>Diaporthales</taxon>
        <taxon>Cytosporaceae</taxon>
        <taxon>Cytospora</taxon>
    </lineage>
</organism>
<dbReference type="Proteomes" id="UP000078559">
    <property type="component" value="Chromosome 5"/>
</dbReference>
<evidence type="ECO:0008006" key="4">
    <source>
        <dbReference type="Google" id="ProtNLM"/>
    </source>
</evidence>
<dbReference type="AlphaFoldDB" id="A0A194VZT4"/>
<keyword evidence="1" id="KW-0812">Transmembrane</keyword>
<evidence type="ECO:0000313" key="3">
    <source>
        <dbReference type="Proteomes" id="UP000078559"/>
    </source>
</evidence>
<dbReference type="EMBL" id="CM003102">
    <property type="protein sequence ID" value="KUI69527.1"/>
    <property type="molecule type" value="Genomic_DNA"/>
</dbReference>
<protein>
    <recommendedName>
        <fullName evidence="4">Alpha/beta hydrolase fold-3 domain-containing protein</fullName>
    </recommendedName>
</protein>
<name>A0A194VZT4_CYTMA</name>